<dbReference type="PROSITE" id="PS51257">
    <property type="entry name" value="PROKAR_LIPOPROTEIN"/>
    <property type="match status" value="1"/>
</dbReference>
<reference evidence="2 3" key="1">
    <citation type="journal article" date="2019" name="Nat. Microbiol.">
        <title>Mediterranean grassland soil C-N compound turnover is dependent on rainfall and depth, and is mediated by genomically divergent microorganisms.</title>
        <authorList>
            <person name="Diamond S."/>
            <person name="Andeer P.F."/>
            <person name="Li Z."/>
            <person name="Crits-Christoph A."/>
            <person name="Burstein D."/>
            <person name="Anantharaman K."/>
            <person name="Lane K.R."/>
            <person name="Thomas B.C."/>
            <person name="Pan C."/>
            <person name="Northen T.R."/>
            <person name="Banfield J.F."/>
        </authorList>
    </citation>
    <scope>NUCLEOTIDE SEQUENCE [LARGE SCALE GENOMIC DNA]</scope>
    <source>
        <strain evidence="2">WS_10</strain>
    </source>
</reference>
<evidence type="ECO:0000313" key="3">
    <source>
        <dbReference type="Proteomes" id="UP000319836"/>
    </source>
</evidence>
<proteinExistence type="predicted"/>
<gene>
    <name evidence="2" type="ORF">E6K80_00595</name>
</gene>
<dbReference type="AlphaFoldDB" id="A0A538UBI8"/>
<evidence type="ECO:0000313" key="2">
    <source>
        <dbReference type="EMBL" id="TMQ73244.1"/>
    </source>
</evidence>
<dbReference type="EMBL" id="VBPA01000015">
    <property type="protein sequence ID" value="TMQ73244.1"/>
    <property type="molecule type" value="Genomic_DNA"/>
</dbReference>
<sequence>MTRRRLLAIAAAALWLAGCAPRLAVPPETSFGDREARYRTLLSERQARAVAVDASLVVWVERAGERLPGAQAELRLAAPDRMRLRVASAFGTAIDFGLAGDSLRAYVPGWRTGLRLDAASESLRFEAPADRVVRALSATWQPPAGAWSRATWRDSLLRVAWIERGDSLALAVGASGLPAWAELAPADGPLLRVRYRGWDRSSGGAWPSQVELADEDRRLRVMCRATQIHFASEPDAERLLVRWPRGTVPFTLGDLRAALGRMGLL</sequence>
<name>A0A538UBI8_UNCEI</name>
<feature type="chain" id="PRO_5022232515" description="DUF4292 domain-containing protein" evidence="1">
    <location>
        <begin position="25"/>
        <end position="265"/>
    </location>
</feature>
<organism evidence="2 3">
    <name type="scientific">Eiseniibacteriota bacterium</name>
    <dbReference type="NCBI Taxonomy" id="2212470"/>
    <lineage>
        <taxon>Bacteria</taxon>
        <taxon>Candidatus Eiseniibacteriota</taxon>
    </lineage>
</organism>
<feature type="signal peptide" evidence="1">
    <location>
        <begin position="1"/>
        <end position="24"/>
    </location>
</feature>
<accession>A0A538UBI8</accession>
<comment type="caution">
    <text evidence="2">The sequence shown here is derived from an EMBL/GenBank/DDBJ whole genome shotgun (WGS) entry which is preliminary data.</text>
</comment>
<protein>
    <recommendedName>
        <fullName evidence="4">DUF4292 domain-containing protein</fullName>
    </recommendedName>
</protein>
<dbReference type="Proteomes" id="UP000319836">
    <property type="component" value="Unassembled WGS sequence"/>
</dbReference>
<keyword evidence="1" id="KW-0732">Signal</keyword>
<evidence type="ECO:0008006" key="4">
    <source>
        <dbReference type="Google" id="ProtNLM"/>
    </source>
</evidence>
<evidence type="ECO:0000256" key="1">
    <source>
        <dbReference type="SAM" id="SignalP"/>
    </source>
</evidence>